<evidence type="ECO:0000313" key="8">
    <source>
        <dbReference type="EMBL" id="SNV63022.1"/>
    </source>
</evidence>
<keyword evidence="2 5" id="KW-0812">Transmembrane</keyword>
<dbReference type="RefSeq" id="WP_038589248.1">
    <property type="nucleotide sequence ID" value="NZ_CP009211.1"/>
</dbReference>
<reference evidence="8 10" key="2">
    <citation type="submission" date="2017-06" db="EMBL/GenBank/DDBJ databases">
        <authorList>
            <consortium name="Pathogen Informatics"/>
        </authorList>
    </citation>
    <scope>NUCLEOTIDE SEQUENCE [LARGE SCALE GENOMIC DNA]</scope>
    <source>
        <strain evidence="8 10">NCTC13015</strain>
    </source>
</reference>
<evidence type="ECO:0000256" key="4">
    <source>
        <dbReference type="ARBA" id="ARBA00023136"/>
    </source>
</evidence>
<evidence type="ECO:0000256" key="3">
    <source>
        <dbReference type="ARBA" id="ARBA00022989"/>
    </source>
</evidence>
<dbReference type="Proteomes" id="UP000215374">
    <property type="component" value="Chromosome 1"/>
</dbReference>
<accession>A0A076NQH1</accession>
<feature type="transmembrane region" description="Helical" evidence="5">
    <location>
        <begin position="100"/>
        <end position="120"/>
    </location>
</feature>
<dbReference type="Gene3D" id="1.20.1510.10">
    <property type="entry name" value="Cation efflux protein transmembrane domain"/>
    <property type="match status" value="1"/>
</dbReference>
<gene>
    <name evidence="7" type="ORF">CIMIT_03605</name>
    <name evidence="8" type="ORF">SAMEA4535761_00787</name>
</gene>
<feature type="transmembrane region" description="Helical" evidence="5">
    <location>
        <begin position="141"/>
        <end position="158"/>
    </location>
</feature>
<dbReference type="GO" id="GO:0008324">
    <property type="term" value="F:monoatomic cation transmembrane transporter activity"/>
    <property type="evidence" value="ECO:0007669"/>
    <property type="project" value="InterPro"/>
</dbReference>
<dbReference type="SUPFAM" id="SSF161111">
    <property type="entry name" value="Cation efflux protein transmembrane domain-like"/>
    <property type="match status" value="1"/>
</dbReference>
<dbReference type="InterPro" id="IPR027469">
    <property type="entry name" value="Cation_efflux_TMD_sf"/>
</dbReference>
<proteinExistence type="predicted"/>
<evidence type="ECO:0000259" key="6">
    <source>
        <dbReference type="Pfam" id="PF01545"/>
    </source>
</evidence>
<dbReference type="OrthoDB" id="3254729at2"/>
<dbReference type="KEGG" id="cii:CIMIT_03605"/>
<protein>
    <submittedName>
        <fullName evidence="8">Co/Zn/Cd efflux system protein</fullName>
    </submittedName>
    <submittedName>
        <fullName evidence="7">Cobalt transporter</fullName>
    </submittedName>
</protein>
<dbReference type="InterPro" id="IPR058533">
    <property type="entry name" value="Cation_efflux_TM"/>
</dbReference>
<keyword evidence="3 5" id="KW-1133">Transmembrane helix</keyword>
<dbReference type="AlphaFoldDB" id="A0A076NQH1"/>
<dbReference type="EMBL" id="LT906467">
    <property type="protein sequence ID" value="SNV63022.1"/>
    <property type="molecule type" value="Genomic_DNA"/>
</dbReference>
<dbReference type="Proteomes" id="UP000028780">
    <property type="component" value="Chromosome"/>
</dbReference>
<dbReference type="eggNOG" id="COG1230">
    <property type="taxonomic scope" value="Bacteria"/>
</dbReference>
<evidence type="ECO:0000256" key="2">
    <source>
        <dbReference type="ARBA" id="ARBA00022692"/>
    </source>
</evidence>
<evidence type="ECO:0000313" key="7">
    <source>
        <dbReference type="EMBL" id="AIJ33112.1"/>
    </source>
</evidence>
<name>A0A076NQH1_9CORY</name>
<dbReference type="HOGENOM" id="CLU_013430_8_0_11"/>
<feature type="transmembrane region" description="Helical" evidence="5">
    <location>
        <begin position="9"/>
        <end position="31"/>
    </location>
</feature>
<organism evidence="7 9">
    <name type="scientific">Corynebacterium imitans</name>
    <dbReference type="NCBI Taxonomy" id="156978"/>
    <lineage>
        <taxon>Bacteria</taxon>
        <taxon>Bacillati</taxon>
        <taxon>Actinomycetota</taxon>
        <taxon>Actinomycetes</taxon>
        <taxon>Mycobacteriales</taxon>
        <taxon>Corynebacteriaceae</taxon>
        <taxon>Corynebacterium</taxon>
    </lineage>
</organism>
<feature type="transmembrane region" description="Helical" evidence="5">
    <location>
        <begin position="43"/>
        <end position="59"/>
    </location>
</feature>
<dbReference type="GO" id="GO:0016020">
    <property type="term" value="C:membrane"/>
    <property type="evidence" value="ECO:0007669"/>
    <property type="project" value="UniProtKB-SubCell"/>
</dbReference>
<keyword evidence="4 5" id="KW-0472">Membrane</keyword>
<evidence type="ECO:0000256" key="1">
    <source>
        <dbReference type="ARBA" id="ARBA00004141"/>
    </source>
</evidence>
<feature type="transmembrane region" description="Helical" evidence="5">
    <location>
        <begin position="66"/>
        <end position="88"/>
    </location>
</feature>
<dbReference type="Pfam" id="PF01545">
    <property type="entry name" value="Cation_efflux"/>
    <property type="match status" value="1"/>
</dbReference>
<sequence>MTTDKLRRAVLVVALLNLAYFFVEFIAALAIGSASLAADSADFLEDTAINLLVFFAVAWPAHRRRVAGSVLAGLILIPTVAAIVMVVTKILNPVPPSPEGLTGVALGALAVNLICAVILLKLRDQGSSLAKGAWLAARNDALANVLIIVAGLLTFVWPTAWFDIVVGAIIAAINLSAAKEVWEESREEHASVEEAFEDMGEC</sequence>
<dbReference type="EMBL" id="CP009211">
    <property type="protein sequence ID" value="AIJ33112.1"/>
    <property type="molecule type" value="Genomic_DNA"/>
</dbReference>
<feature type="domain" description="Cation efflux protein transmembrane" evidence="6">
    <location>
        <begin position="10"/>
        <end position="182"/>
    </location>
</feature>
<evidence type="ECO:0000313" key="9">
    <source>
        <dbReference type="Proteomes" id="UP000028780"/>
    </source>
</evidence>
<keyword evidence="9" id="KW-1185">Reference proteome</keyword>
<evidence type="ECO:0000256" key="5">
    <source>
        <dbReference type="SAM" id="Phobius"/>
    </source>
</evidence>
<comment type="subcellular location">
    <subcellularLocation>
        <location evidence="1">Membrane</location>
        <topology evidence="1">Multi-pass membrane protein</topology>
    </subcellularLocation>
</comment>
<evidence type="ECO:0000313" key="10">
    <source>
        <dbReference type="Proteomes" id="UP000215374"/>
    </source>
</evidence>
<reference evidence="7 9" key="1">
    <citation type="submission" date="2014-08" db="EMBL/GenBank/DDBJ databases">
        <title>Complete genome sequence of Corynebacterium imitans DSM 44264, isolated from a five-month-old boy with suspected pharyngeal diphtheria.</title>
        <authorList>
            <person name="Mollmann S."/>
            <person name="Albersmeier A."/>
            <person name="Ruckert C."/>
            <person name="Tauch A."/>
        </authorList>
    </citation>
    <scope>NUCLEOTIDE SEQUENCE [LARGE SCALE GENOMIC DNA]</scope>
    <source>
        <strain evidence="7 9">DSM 44264</strain>
    </source>
</reference>